<organism evidence="4 5">
    <name type="scientific">Melittangium boletus DSM 14713</name>
    <dbReference type="NCBI Taxonomy" id="1294270"/>
    <lineage>
        <taxon>Bacteria</taxon>
        <taxon>Pseudomonadati</taxon>
        <taxon>Myxococcota</taxon>
        <taxon>Myxococcia</taxon>
        <taxon>Myxococcales</taxon>
        <taxon>Cystobacterineae</taxon>
        <taxon>Archangiaceae</taxon>
        <taxon>Melittangium</taxon>
    </lineage>
</organism>
<dbReference type="EMBL" id="CP022163">
    <property type="protein sequence ID" value="ATB33931.1"/>
    <property type="molecule type" value="Genomic_DNA"/>
</dbReference>
<evidence type="ECO:0000256" key="2">
    <source>
        <dbReference type="ARBA" id="ARBA00022525"/>
    </source>
</evidence>
<evidence type="ECO:0000313" key="5">
    <source>
        <dbReference type="Proteomes" id="UP000217289"/>
    </source>
</evidence>
<dbReference type="Gene3D" id="2.120.10.30">
    <property type="entry name" value="TolB, C-terminal domain"/>
    <property type="match status" value="1"/>
</dbReference>
<dbReference type="PANTHER" id="PTHR10009">
    <property type="entry name" value="PROTEIN YELLOW-RELATED"/>
    <property type="match status" value="1"/>
</dbReference>
<accession>A0A250IS04</accession>
<dbReference type="OrthoDB" id="9797664at2"/>
<evidence type="ECO:0000313" key="4">
    <source>
        <dbReference type="EMBL" id="ATB33931.1"/>
    </source>
</evidence>
<dbReference type="PANTHER" id="PTHR10009:SF18">
    <property type="entry name" value="PROTEIN YELLOW-LIKE PROTEIN"/>
    <property type="match status" value="1"/>
</dbReference>
<dbReference type="AlphaFoldDB" id="A0A250IS04"/>
<keyword evidence="2" id="KW-0964">Secreted</keyword>
<name>A0A250IS04_9BACT</name>
<dbReference type="InterPro" id="IPR017996">
    <property type="entry name" value="MRJP/yellow-related"/>
</dbReference>
<dbReference type="GO" id="GO:0005576">
    <property type="term" value="C:extracellular region"/>
    <property type="evidence" value="ECO:0007669"/>
    <property type="project" value="UniProtKB-SubCell"/>
</dbReference>
<proteinExistence type="predicted"/>
<reference evidence="4 5" key="1">
    <citation type="submission" date="2017-06" db="EMBL/GenBank/DDBJ databases">
        <authorList>
            <person name="Kim H.J."/>
            <person name="Triplett B.A."/>
        </authorList>
    </citation>
    <scope>NUCLEOTIDE SEQUENCE [LARGE SCALE GENOMIC DNA]</scope>
    <source>
        <strain evidence="4 5">DSM 14713</strain>
    </source>
</reference>
<evidence type="ECO:0008006" key="6">
    <source>
        <dbReference type="Google" id="ProtNLM"/>
    </source>
</evidence>
<protein>
    <recommendedName>
        <fullName evidence="6">Major royal jelly protein</fullName>
    </recommendedName>
</protein>
<dbReference type="KEGG" id="mbd:MEBOL_007432"/>
<feature type="signal peptide" evidence="3">
    <location>
        <begin position="1"/>
        <end position="20"/>
    </location>
</feature>
<dbReference type="InterPro" id="IPR011042">
    <property type="entry name" value="6-blade_b-propeller_TolB-like"/>
</dbReference>
<keyword evidence="5" id="KW-1185">Reference proteome</keyword>
<evidence type="ECO:0000256" key="3">
    <source>
        <dbReference type="SAM" id="SignalP"/>
    </source>
</evidence>
<feature type="chain" id="PRO_5012896923" description="Major royal jelly protein" evidence="3">
    <location>
        <begin position="21"/>
        <end position="362"/>
    </location>
</feature>
<evidence type="ECO:0000256" key="1">
    <source>
        <dbReference type="ARBA" id="ARBA00004613"/>
    </source>
</evidence>
<keyword evidence="3" id="KW-0732">Signal</keyword>
<dbReference type="Proteomes" id="UP000217289">
    <property type="component" value="Chromosome"/>
</dbReference>
<comment type="subcellular location">
    <subcellularLocation>
        <location evidence="1">Secreted</location>
    </subcellularLocation>
</comment>
<dbReference type="Pfam" id="PF03022">
    <property type="entry name" value="MRJP"/>
    <property type="match status" value="1"/>
</dbReference>
<dbReference type="RefSeq" id="WP_095981895.1">
    <property type="nucleotide sequence ID" value="NZ_CP022163.1"/>
</dbReference>
<gene>
    <name evidence="4" type="ORF">MEBOL_007432</name>
</gene>
<sequence>MKTSLLAASALLFSACSSPAVRTPSPSSLVVAAESRDLIWNAVALSEDGRVFVSGPRWTGSRGPALALLDAEGQPHAYPDERWNAWSPGSDARQAFVNINAIHRGPEDSLWVIDTGAPDFGGAPLPDGAKVVRIDLKNGTVSRVYPLGAEIATPQSYVDDIRIHGTRGYLTDAGRPGLIVLDLESGAARRVLDNAPSTTAPMDRPILLEGKPVKAPDGSVLRVHADPLELSPDGKWLYFASLHGPWSRIETRWLEDASLSPEAVASHVEPWADLPPTGGTALDENGDLYFGDLAEDAIKKRTPEGRIETVIADPRLHWVDAPYLTQDGWLWLPVPQMDRVALFNEGKARTTWPIQLLRLRVR</sequence>
<dbReference type="PROSITE" id="PS51257">
    <property type="entry name" value="PROKAR_LIPOPROTEIN"/>
    <property type="match status" value="1"/>
</dbReference>
<dbReference type="SUPFAM" id="SSF63829">
    <property type="entry name" value="Calcium-dependent phosphotriesterase"/>
    <property type="match status" value="1"/>
</dbReference>